<evidence type="ECO:0000256" key="9">
    <source>
        <dbReference type="PIRSR" id="PIRSR036421-3"/>
    </source>
</evidence>
<feature type="active site" description="Nucleophile" evidence="8">
    <location>
        <position position="967"/>
    </location>
</feature>
<evidence type="ECO:0000256" key="5">
    <source>
        <dbReference type="ARBA" id="ARBA00022801"/>
    </source>
</evidence>
<evidence type="ECO:0000259" key="12">
    <source>
        <dbReference type="SMART" id="SM00245"/>
    </source>
</evidence>
<evidence type="ECO:0000256" key="8">
    <source>
        <dbReference type="PIRSR" id="PIRSR036421-1"/>
    </source>
</evidence>
<keyword evidence="5 7" id="KW-0378">Hydrolase</keyword>
<dbReference type="PANTHER" id="PTHR43253">
    <property type="entry name" value="TRICORN PROTEASE HOMOLOG 2-RELATED"/>
    <property type="match status" value="1"/>
</dbReference>
<dbReference type="SUPFAM" id="SSF50156">
    <property type="entry name" value="PDZ domain-like"/>
    <property type="match status" value="1"/>
</dbReference>
<comment type="similarity">
    <text evidence="2 7">Belongs to the peptidase S41B family.</text>
</comment>
<comment type="caution">
    <text evidence="13">The sequence shown here is derived from an EMBL/GenBank/DDBJ whole genome shotgun (WGS) entry which is preliminary data.</text>
</comment>
<dbReference type="InterPro" id="IPR011659">
    <property type="entry name" value="WD40"/>
</dbReference>
<evidence type="ECO:0000256" key="1">
    <source>
        <dbReference type="ARBA" id="ARBA00004496"/>
    </source>
</evidence>
<dbReference type="OrthoDB" id="9815657at2"/>
<dbReference type="Proteomes" id="UP000186720">
    <property type="component" value="Unassembled WGS sequence"/>
</dbReference>
<dbReference type="InterPro" id="IPR028204">
    <property type="entry name" value="Tricorn_C1"/>
</dbReference>
<evidence type="ECO:0000313" key="14">
    <source>
        <dbReference type="Proteomes" id="UP000186720"/>
    </source>
</evidence>
<dbReference type="RefSeq" id="WP_074493732.1">
    <property type="nucleotide sequence ID" value="NZ_FPAM01000003.1"/>
</dbReference>
<feature type="site" description="Transition state stabilizer; via amide nitrogen" evidence="9">
    <location>
        <position position="968"/>
    </location>
</feature>
<evidence type="ECO:0000313" key="13">
    <source>
        <dbReference type="EMBL" id="OKS89487.1"/>
    </source>
</evidence>
<sequence length="1060" mass="120838">MKNFYLFLFSALLISATASAQQQEVYFTSYPALTPDGKTIIFSYEGDLWKADVANPVAVRLTAMQGQETSPRVSPDGQWLAFSSNQFGNNDVYVMPLAGGDIKQLTYHEASDEVDSWSWDSKTIYFTSGRYNSFSAYKVSRDGGTPVRLFDNYFNTIHGVFEHPKTGELFFSNTWESYRFPQRKHYKGAYNPDIQSYNPKTKAYKQYTNWIGKDFWATLDQKGDIYFVSDEANGEYNLYTFNNGTKTPLTDFKTSIKRPYVSANGAKVAFEKDYQLYVYDVASKQSQKLNFTIYRNNVLPKQQEFEVTGHIEAMDASPDGKKLAFVSRGELFVSDVDGKFIQQINHGNAERVTEVKWLADNRTLIFNQTLGGYVNWYTIAADGKGTEKQLTSDKRSNRLLTLNKARTQGVYLSGRDEVRLIDLKTLASKTIVHDEIWGFQNSNPYFSPNGEYVVYCAYRNFELDIFAYNINSDKSINLTNTGVTESDPFWSPDGKYIYLATSRTKPAYPYGQHDAHIYRMPLQKFDEDFKLDKFNDLFKEEKKEEPKPTDKKDKKTGDKKPVSQQPVPKPPADIVINTDELMKRLERISPNFGTQGSPYVIQKGTKTFVYYISDQLEGKRGIFRTTIEPFETNKTEKVTGADAGDYDIVSSGDKYYTLAGGTIYKLNLDQNKLDKIDINYKFDRNLDGEFKQMFDEAWAGLEENYYDGNFHGVDWTAIHKQYSTYLPYLNNRADLRLMLNDMLGELNSSHMGFNSAGLEERTTLRYRTMETGITFDNNEPYKVASVIKNSKADHKGINVQPGDKLTAVDGVTVDEKQDRNYYFTKPSLDNELTLTFDRLGKNVDVKIHPESSADLKGDLYDQWIDNNRKEVTTKSNNRIAYAYMKDMGGDALETFLEDMVDDAYKKDALILDLRYNTGGNVHDAVLNFLAQRPYLQWQYRGGQRTQQPNFAPAAKPLILLVNEQTLSDGEMTASGFKALGLGKIIGTETYRWIIFTSAKGLVDGSSYRIPAWGCFTLDGKDIEKEGVKPDINVATGFTDRLNNNDPQLDRAISEIMKELK</sequence>
<reference evidence="13 14" key="1">
    <citation type="submission" date="2016-11" db="EMBL/GenBank/DDBJ databases">
        <title>Whole Genome Sequencing of Mucilaginibacter polytrichastri RG4-7(T) isolated from the moss sample.</title>
        <authorList>
            <person name="Li Y."/>
        </authorList>
    </citation>
    <scope>NUCLEOTIDE SEQUENCE [LARGE SCALE GENOMIC DNA]</scope>
    <source>
        <strain evidence="13 14">RG4-7</strain>
    </source>
</reference>
<proteinExistence type="inferred from homology"/>
<dbReference type="Pfam" id="PF07676">
    <property type="entry name" value="PD40"/>
    <property type="match status" value="3"/>
</dbReference>
<keyword evidence="11" id="KW-0732">Signal</keyword>
<dbReference type="InterPro" id="IPR036034">
    <property type="entry name" value="PDZ_sf"/>
</dbReference>
<dbReference type="Gene3D" id="2.120.10.30">
    <property type="entry name" value="TolB, C-terminal domain"/>
    <property type="match status" value="1"/>
</dbReference>
<dbReference type="Gene3D" id="3.90.226.10">
    <property type="entry name" value="2-enoyl-CoA Hydratase, Chain A, domain 1"/>
    <property type="match status" value="1"/>
</dbReference>
<dbReference type="PANTHER" id="PTHR43253:SF1">
    <property type="entry name" value="TRICORN PROTEASE HOMOLOG 2-RELATED"/>
    <property type="match status" value="1"/>
</dbReference>
<feature type="active site" description="Charge relay system" evidence="8">
    <location>
        <position position="1023"/>
    </location>
</feature>
<dbReference type="SMART" id="SM00245">
    <property type="entry name" value="TSPc"/>
    <property type="match status" value="1"/>
</dbReference>
<feature type="chain" id="PRO_5010305042" description="Tricorn protease homolog" evidence="11">
    <location>
        <begin position="21"/>
        <end position="1060"/>
    </location>
</feature>
<dbReference type="STRING" id="1302689.RG47T_4971"/>
<accession>A0A1Q6A651</accession>
<dbReference type="Gene3D" id="2.120.10.60">
    <property type="entry name" value="Tricorn protease N-terminal domain"/>
    <property type="match status" value="2"/>
</dbReference>
<feature type="domain" description="Tail specific protease" evidence="12">
    <location>
        <begin position="840"/>
        <end position="1034"/>
    </location>
</feature>
<feature type="active site" description="Charge relay system" evidence="8">
    <location>
        <position position="750"/>
    </location>
</feature>
<dbReference type="Pfam" id="PF26549">
    <property type="entry name" value="Tricorn_N"/>
    <property type="match status" value="1"/>
</dbReference>
<dbReference type="InterPro" id="IPR029045">
    <property type="entry name" value="ClpP/crotonase-like_dom_sf"/>
</dbReference>
<dbReference type="InterPro" id="IPR012393">
    <property type="entry name" value="Tricorn_protease"/>
</dbReference>
<dbReference type="InterPro" id="IPR011042">
    <property type="entry name" value="6-blade_b-propeller_TolB-like"/>
</dbReference>
<dbReference type="EC" id="3.4.21.-" evidence="7"/>
<evidence type="ECO:0000256" key="3">
    <source>
        <dbReference type="ARBA" id="ARBA00022490"/>
    </source>
</evidence>
<dbReference type="GO" id="GO:0006508">
    <property type="term" value="P:proteolysis"/>
    <property type="evidence" value="ECO:0007669"/>
    <property type="project" value="UniProtKB-UniRule"/>
</dbReference>
<dbReference type="GO" id="GO:0005737">
    <property type="term" value="C:cytoplasm"/>
    <property type="evidence" value="ECO:0007669"/>
    <property type="project" value="UniProtKB-SubCell"/>
</dbReference>
<dbReference type="Gene3D" id="2.30.42.10">
    <property type="match status" value="1"/>
</dbReference>
<dbReference type="GO" id="GO:0008236">
    <property type="term" value="F:serine-type peptidase activity"/>
    <property type="evidence" value="ECO:0007669"/>
    <property type="project" value="UniProtKB-UniRule"/>
</dbReference>
<evidence type="ECO:0000256" key="4">
    <source>
        <dbReference type="ARBA" id="ARBA00022670"/>
    </source>
</evidence>
<protein>
    <recommendedName>
        <fullName evidence="7">Tricorn protease homolog</fullName>
        <ecNumber evidence="7">3.4.21.-</ecNumber>
    </recommendedName>
</protein>
<feature type="compositionally biased region" description="Basic and acidic residues" evidence="10">
    <location>
        <begin position="540"/>
        <end position="561"/>
    </location>
</feature>
<comment type="subcellular location">
    <subcellularLocation>
        <location evidence="1 7">Cytoplasm</location>
    </subcellularLocation>
</comment>
<dbReference type="PIRSF" id="PIRSF036421">
    <property type="entry name" value="Tricorn_protease"/>
    <property type="match status" value="1"/>
</dbReference>
<dbReference type="AlphaFoldDB" id="A0A1Q6A651"/>
<evidence type="ECO:0000256" key="7">
    <source>
        <dbReference type="PIRNR" id="PIRNR036421"/>
    </source>
</evidence>
<dbReference type="CDD" id="cd07562">
    <property type="entry name" value="Peptidase_S41_TRI"/>
    <property type="match status" value="1"/>
</dbReference>
<dbReference type="Gene3D" id="3.30.750.44">
    <property type="match status" value="1"/>
</dbReference>
<organism evidence="13 14">
    <name type="scientific">Mucilaginibacter polytrichastri</name>
    <dbReference type="NCBI Taxonomy" id="1302689"/>
    <lineage>
        <taxon>Bacteria</taxon>
        <taxon>Pseudomonadati</taxon>
        <taxon>Bacteroidota</taxon>
        <taxon>Sphingobacteriia</taxon>
        <taxon>Sphingobacteriales</taxon>
        <taxon>Sphingobacteriaceae</taxon>
        <taxon>Mucilaginibacter</taxon>
    </lineage>
</organism>
<evidence type="ECO:0000256" key="11">
    <source>
        <dbReference type="SAM" id="SignalP"/>
    </source>
</evidence>
<dbReference type="InterPro" id="IPR005151">
    <property type="entry name" value="Tail-specific_protease"/>
</dbReference>
<feature type="region of interest" description="Disordered" evidence="10">
    <location>
        <begin position="540"/>
        <end position="573"/>
    </location>
</feature>
<comment type="function">
    <text evidence="7">Degrades oligopeptides.</text>
</comment>
<dbReference type="SUPFAM" id="SSF52096">
    <property type="entry name" value="ClpP/crotonase"/>
    <property type="match status" value="1"/>
</dbReference>
<gene>
    <name evidence="13" type="ORF">RG47T_4971</name>
</gene>
<dbReference type="SUPFAM" id="SSF82171">
    <property type="entry name" value="DPP6 N-terminal domain-like"/>
    <property type="match status" value="1"/>
</dbReference>
<feature type="signal peptide" evidence="11">
    <location>
        <begin position="1"/>
        <end position="20"/>
    </location>
</feature>
<dbReference type="SUPFAM" id="SSF69304">
    <property type="entry name" value="Tricorn protease N-terminal domain"/>
    <property type="match status" value="1"/>
</dbReference>
<evidence type="ECO:0000256" key="2">
    <source>
        <dbReference type="ARBA" id="ARBA00008524"/>
    </source>
</evidence>
<dbReference type="Pfam" id="PF14684">
    <property type="entry name" value="Tricorn_C1"/>
    <property type="match status" value="1"/>
</dbReference>
<keyword evidence="6 7" id="KW-0720">Serine protease</keyword>
<keyword evidence="4 7" id="KW-0645">Protease</keyword>
<keyword evidence="3 7" id="KW-0963">Cytoplasm</keyword>
<name>A0A1Q6A651_9SPHI</name>
<keyword evidence="14" id="KW-1185">Reference proteome</keyword>
<dbReference type="Pfam" id="PF03572">
    <property type="entry name" value="Peptidase_S41"/>
    <property type="match status" value="1"/>
</dbReference>
<evidence type="ECO:0000256" key="10">
    <source>
        <dbReference type="SAM" id="MobiDB-lite"/>
    </source>
</evidence>
<evidence type="ECO:0000256" key="6">
    <source>
        <dbReference type="ARBA" id="ARBA00022825"/>
    </source>
</evidence>
<dbReference type="EMBL" id="MPPL01000001">
    <property type="protein sequence ID" value="OKS89487.1"/>
    <property type="molecule type" value="Genomic_DNA"/>
</dbReference>